<evidence type="ECO:0000313" key="2">
    <source>
        <dbReference type="EMBL" id="AXE21154.1"/>
    </source>
</evidence>
<evidence type="ECO:0000256" key="1">
    <source>
        <dbReference type="SAM" id="MobiDB-lite"/>
    </source>
</evidence>
<dbReference type="Proteomes" id="UP000251993">
    <property type="component" value="Chromosome"/>
</dbReference>
<name>A0A344TR83_9BACT</name>
<dbReference type="KEGG" id="run:DR864_27170"/>
<organism evidence="2 3">
    <name type="scientific">Runella rosea</name>
    <dbReference type="NCBI Taxonomy" id="2259595"/>
    <lineage>
        <taxon>Bacteria</taxon>
        <taxon>Pseudomonadati</taxon>
        <taxon>Bacteroidota</taxon>
        <taxon>Cytophagia</taxon>
        <taxon>Cytophagales</taxon>
        <taxon>Spirosomataceae</taxon>
        <taxon>Runella</taxon>
    </lineage>
</organism>
<accession>A0A344TR83</accession>
<proteinExistence type="predicted"/>
<feature type="region of interest" description="Disordered" evidence="1">
    <location>
        <begin position="21"/>
        <end position="51"/>
    </location>
</feature>
<dbReference type="EMBL" id="CP030850">
    <property type="protein sequence ID" value="AXE21154.1"/>
    <property type="molecule type" value="Genomic_DNA"/>
</dbReference>
<gene>
    <name evidence="2" type="ORF">DR864_27170</name>
</gene>
<dbReference type="AlphaFoldDB" id="A0A344TR83"/>
<evidence type="ECO:0000313" key="3">
    <source>
        <dbReference type="Proteomes" id="UP000251993"/>
    </source>
</evidence>
<keyword evidence="3" id="KW-1185">Reference proteome</keyword>
<feature type="compositionally biased region" description="Polar residues" evidence="1">
    <location>
        <begin position="21"/>
        <end position="32"/>
    </location>
</feature>
<protein>
    <submittedName>
        <fullName evidence="2">Uncharacterized protein</fullName>
    </submittedName>
</protein>
<reference evidence="2 3" key="1">
    <citation type="submission" date="2018-07" db="EMBL/GenBank/DDBJ databases">
        <title>Genome sequencing of Runella.</title>
        <authorList>
            <person name="Baek M.-G."/>
            <person name="Yi H."/>
        </authorList>
    </citation>
    <scope>NUCLEOTIDE SEQUENCE [LARGE SCALE GENOMIC DNA]</scope>
    <source>
        <strain evidence="2 3">HYN0085</strain>
    </source>
</reference>
<sequence>MISVARQTDLKAVSIGSSFSNLSVNFKNDTGKSGNGGQPRDQGANGKNHRSKSFHSICFLLKDWWSGYETKGHKKAR</sequence>